<feature type="compositionally biased region" description="Polar residues" evidence="1">
    <location>
        <begin position="1"/>
        <end position="15"/>
    </location>
</feature>
<evidence type="ECO:0000313" key="3">
    <source>
        <dbReference type="Proteomes" id="UP001415857"/>
    </source>
</evidence>
<dbReference type="InterPro" id="IPR040378">
    <property type="entry name" value="BASL"/>
</dbReference>
<name>A0AAP0WTC4_LIQFO</name>
<keyword evidence="3" id="KW-1185">Reference proteome</keyword>
<organism evidence="2 3">
    <name type="scientific">Liquidambar formosana</name>
    <name type="common">Formosan gum</name>
    <dbReference type="NCBI Taxonomy" id="63359"/>
    <lineage>
        <taxon>Eukaryota</taxon>
        <taxon>Viridiplantae</taxon>
        <taxon>Streptophyta</taxon>
        <taxon>Embryophyta</taxon>
        <taxon>Tracheophyta</taxon>
        <taxon>Spermatophyta</taxon>
        <taxon>Magnoliopsida</taxon>
        <taxon>eudicotyledons</taxon>
        <taxon>Gunneridae</taxon>
        <taxon>Pentapetalae</taxon>
        <taxon>Saxifragales</taxon>
        <taxon>Altingiaceae</taxon>
        <taxon>Liquidambar</taxon>
    </lineage>
</organism>
<dbReference type="EMBL" id="JBBPBK010000009">
    <property type="protein sequence ID" value="KAK9278904.1"/>
    <property type="molecule type" value="Genomic_DNA"/>
</dbReference>
<dbReference type="GO" id="GO:0009786">
    <property type="term" value="P:regulation of asymmetric cell division"/>
    <property type="evidence" value="ECO:0007669"/>
    <property type="project" value="InterPro"/>
</dbReference>
<evidence type="ECO:0000313" key="2">
    <source>
        <dbReference type="EMBL" id="KAK9278904.1"/>
    </source>
</evidence>
<protein>
    <submittedName>
        <fullName evidence="2">Uncharacterized protein</fullName>
    </submittedName>
</protein>
<dbReference type="AlphaFoldDB" id="A0AAP0WTC4"/>
<evidence type="ECO:0000256" key="1">
    <source>
        <dbReference type="SAM" id="MobiDB-lite"/>
    </source>
</evidence>
<reference evidence="2 3" key="1">
    <citation type="journal article" date="2024" name="Plant J.">
        <title>Genome sequences and population genomics reveal climatic adaptation and genomic divergence between two closely related sweetgum species.</title>
        <authorList>
            <person name="Xu W.Q."/>
            <person name="Ren C.Q."/>
            <person name="Zhang X.Y."/>
            <person name="Comes H.P."/>
            <person name="Liu X.H."/>
            <person name="Li Y.G."/>
            <person name="Kettle C.J."/>
            <person name="Jalonen R."/>
            <person name="Gaisberger H."/>
            <person name="Ma Y.Z."/>
            <person name="Qiu Y.X."/>
        </authorList>
    </citation>
    <scope>NUCLEOTIDE SEQUENCE [LARGE SCALE GENOMIC DNA]</scope>
    <source>
        <strain evidence="2">Hangzhou</strain>
    </source>
</reference>
<dbReference type="Proteomes" id="UP001415857">
    <property type="component" value="Unassembled WGS sequence"/>
</dbReference>
<gene>
    <name evidence="2" type="ORF">L1049_028485</name>
</gene>
<dbReference type="PANTHER" id="PTHR33914:SF2">
    <property type="entry name" value="OS02G0582100 PROTEIN"/>
    <property type="match status" value="1"/>
</dbReference>
<sequence length="441" mass="49402">MRSDSESLSGHTTLANKPDYKSFKFSDSPEDSRGFKEDRRTNLKDENIAICDSKCQDCDVDSDPFPDDKPNGDGVVRNVLGVHGFTVREDSMERRERMTKYTTSRSESEGGEERIFFYTDGNVMDSELPELVTFLQKSNYQVVKDIGIDRGVSSQEKCLIENCELDHNIISCLLNSDVDGSNESTNEAVPSISNGSKSSIELDYNKYVSKQCGSKNLMKEREEDIDVRDGSTEKYKPHLVMGVDTIRYDTYLSNPNGHRCEQKFDQVPCKEEVLEKSMVFSPSEVIENNVHPFVDSSKSELKSGSIIHELDSSIVTISSREEEGPQNADCKPPLEIKDMPKLEDMSESPAISSESSVMQHGYAESSISAVGSLSGPIAYSGRSYSGSISLRSNSSTTSIQSFAFPILSTEWNGSPVKMEKADPRQLRKHRRWRKCFLCCKF</sequence>
<feature type="region of interest" description="Disordered" evidence="1">
    <location>
        <begin position="1"/>
        <end position="40"/>
    </location>
</feature>
<feature type="compositionally biased region" description="Basic and acidic residues" evidence="1">
    <location>
        <begin position="30"/>
        <end position="40"/>
    </location>
</feature>
<dbReference type="PANTHER" id="PTHR33914">
    <property type="entry name" value="18S PRE-RIBOSOMAL ASSEMBLY PROTEIN GAR2-LIKE PROTEIN"/>
    <property type="match status" value="1"/>
</dbReference>
<comment type="caution">
    <text evidence="2">The sequence shown here is derived from an EMBL/GenBank/DDBJ whole genome shotgun (WGS) entry which is preliminary data.</text>
</comment>
<proteinExistence type="predicted"/>
<accession>A0AAP0WTC4</accession>